<dbReference type="OrthoDB" id="655030at2759"/>
<keyword evidence="3" id="KW-0274">FAD</keyword>
<dbReference type="InParanoid" id="A0A0C3GM74"/>
<dbReference type="InterPro" id="IPR036188">
    <property type="entry name" value="FAD/NAD-bd_sf"/>
</dbReference>
<evidence type="ECO:0000313" key="7">
    <source>
        <dbReference type="EMBL" id="KIM97215.1"/>
    </source>
</evidence>
<keyword evidence="4" id="KW-0560">Oxidoreductase</keyword>
<accession>A0A0C3GM74</accession>
<evidence type="ECO:0000259" key="6">
    <source>
        <dbReference type="Pfam" id="PF01494"/>
    </source>
</evidence>
<dbReference type="AlphaFoldDB" id="A0A0C3GM74"/>
<reference evidence="7 8" key="1">
    <citation type="submission" date="2014-04" db="EMBL/GenBank/DDBJ databases">
        <authorList>
            <consortium name="DOE Joint Genome Institute"/>
            <person name="Kuo A."/>
            <person name="Martino E."/>
            <person name="Perotto S."/>
            <person name="Kohler A."/>
            <person name="Nagy L.G."/>
            <person name="Floudas D."/>
            <person name="Copeland A."/>
            <person name="Barry K.W."/>
            <person name="Cichocki N."/>
            <person name="Veneault-Fourrey C."/>
            <person name="LaButti K."/>
            <person name="Lindquist E.A."/>
            <person name="Lipzen A."/>
            <person name="Lundell T."/>
            <person name="Morin E."/>
            <person name="Murat C."/>
            <person name="Sun H."/>
            <person name="Tunlid A."/>
            <person name="Henrissat B."/>
            <person name="Grigoriev I.V."/>
            <person name="Hibbett D.S."/>
            <person name="Martin F."/>
            <person name="Nordberg H.P."/>
            <person name="Cantor M.N."/>
            <person name="Hua S.X."/>
        </authorList>
    </citation>
    <scope>NUCLEOTIDE SEQUENCE [LARGE SCALE GENOMIC DNA]</scope>
    <source>
        <strain evidence="7 8">Zn</strain>
    </source>
</reference>
<evidence type="ECO:0000256" key="1">
    <source>
        <dbReference type="ARBA" id="ARBA00001974"/>
    </source>
</evidence>
<dbReference type="InterPro" id="IPR002938">
    <property type="entry name" value="FAD-bd"/>
</dbReference>
<evidence type="ECO:0000256" key="3">
    <source>
        <dbReference type="ARBA" id="ARBA00022827"/>
    </source>
</evidence>
<keyword evidence="5" id="KW-0503">Monooxygenase</keyword>
<organism evidence="7 8">
    <name type="scientific">Oidiodendron maius (strain Zn)</name>
    <dbReference type="NCBI Taxonomy" id="913774"/>
    <lineage>
        <taxon>Eukaryota</taxon>
        <taxon>Fungi</taxon>
        <taxon>Dikarya</taxon>
        <taxon>Ascomycota</taxon>
        <taxon>Pezizomycotina</taxon>
        <taxon>Leotiomycetes</taxon>
        <taxon>Leotiomycetes incertae sedis</taxon>
        <taxon>Myxotrichaceae</taxon>
        <taxon>Oidiodendron</taxon>
    </lineage>
</organism>
<dbReference type="STRING" id="913774.A0A0C3GM74"/>
<dbReference type="Pfam" id="PF01494">
    <property type="entry name" value="FAD_binding_3"/>
    <property type="match status" value="1"/>
</dbReference>
<feature type="domain" description="FAD-binding" evidence="6">
    <location>
        <begin position="322"/>
        <end position="393"/>
    </location>
</feature>
<dbReference type="Gene3D" id="3.50.50.60">
    <property type="entry name" value="FAD/NAD(P)-binding domain"/>
    <property type="match status" value="1"/>
</dbReference>
<dbReference type="GO" id="GO:0004497">
    <property type="term" value="F:monooxygenase activity"/>
    <property type="evidence" value="ECO:0007669"/>
    <property type="project" value="UniProtKB-KW"/>
</dbReference>
<dbReference type="HOGENOM" id="CLU_009665_3_0_1"/>
<proteinExistence type="predicted"/>
<evidence type="ECO:0000256" key="5">
    <source>
        <dbReference type="ARBA" id="ARBA00023033"/>
    </source>
</evidence>
<dbReference type="PANTHER" id="PTHR47178">
    <property type="entry name" value="MONOOXYGENASE, FAD-BINDING"/>
    <property type="match status" value="1"/>
</dbReference>
<dbReference type="PANTHER" id="PTHR47178:SF5">
    <property type="entry name" value="FAD-BINDING DOMAIN-CONTAINING PROTEIN"/>
    <property type="match status" value="1"/>
</dbReference>
<comment type="cofactor">
    <cofactor evidence="1">
        <name>FAD</name>
        <dbReference type="ChEBI" id="CHEBI:57692"/>
    </cofactor>
</comment>
<evidence type="ECO:0000256" key="2">
    <source>
        <dbReference type="ARBA" id="ARBA00022630"/>
    </source>
</evidence>
<keyword evidence="2" id="KW-0285">Flavoprotein</keyword>
<dbReference type="EMBL" id="KN832882">
    <property type="protein sequence ID" value="KIM97215.1"/>
    <property type="molecule type" value="Genomic_DNA"/>
</dbReference>
<reference evidence="8" key="2">
    <citation type="submission" date="2015-01" db="EMBL/GenBank/DDBJ databases">
        <title>Evolutionary Origins and Diversification of the Mycorrhizal Mutualists.</title>
        <authorList>
            <consortium name="DOE Joint Genome Institute"/>
            <consortium name="Mycorrhizal Genomics Consortium"/>
            <person name="Kohler A."/>
            <person name="Kuo A."/>
            <person name="Nagy L.G."/>
            <person name="Floudas D."/>
            <person name="Copeland A."/>
            <person name="Barry K.W."/>
            <person name="Cichocki N."/>
            <person name="Veneault-Fourrey C."/>
            <person name="LaButti K."/>
            <person name="Lindquist E.A."/>
            <person name="Lipzen A."/>
            <person name="Lundell T."/>
            <person name="Morin E."/>
            <person name="Murat C."/>
            <person name="Riley R."/>
            <person name="Ohm R."/>
            <person name="Sun H."/>
            <person name="Tunlid A."/>
            <person name="Henrissat B."/>
            <person name="Grigoriev I.V."/>
            <person name="Hibbett D.S."/>
            <person name="Martin F."/>
        </authorList>
    </citation>
    <scope>NUCLEOTIDE SEQUENCE [LARGE SCALE GENOMIC DNA]</scope>
    <source>
        <strain evidence="8">Zn</strain>
    </source>
</reference>
<evidence type="ECO:0000256" key="4">
    <source>
        <dbReference type="ARBA" id="ARBA00023002"/>
    </source>
</evidence>
<dbReference type="Proteomes" id="UP000054321">
    <property type="component" value="Unassembled WGS sequence"/>
</dbReference>
<dbReference type="Pfam" id="PF13450">
    <property type="entry name" value="NAD_binding_8"/>
    <property type="match status" value="1"/>
</dbReference>
<dbReference type="PRINTS" id="PR00420">
    <property type="entry name" value="RNGMNOXGNASE"/>
</dbReference>
<evidence type="ECO:0000313" key="8">
    <source>
        <dbReference type="Proteomes" id="UP000054321"/>
    </source>
</evidence>
<name>A0A0C3GM74_OIDMZ</name>
<dbReference type="SUPFAM" id="SSF51905">
    <property type="entry name" value="FAD/NAD(P)-binding domain"/>
    <property type="match status" value="1"/>
</dbReference>
<dbReference type="GO" id="GO:0071949">
    <property type="term" value="F:FAD binding"/>
    <property type="evidence" value="ECO:0007669"/>
    <property type="project" value="InterPro"/>
</dbReference>
<sequence length="449" mass="49669">MTIHIIIIGAGTGGLAFAHALRKARIDISFTIYERDRTRKDGLYGYRVGISPDGSRALAACLPPDLFEVFKRTTAITPDYFNMFTEQYGELISIGGFSQSSPDAPGAERSVSRMTLRQLLLTGLEDAVQFDKSFTNYTVNADGTVTAYFTDGTQAVGNLLVGAEGTNSPTRRQYLPDAVMKETGLYGITAKLPLTEETRKLLIPKILRGVTMINAPHGDSCIIHVMEFPWDQQGNLKNDIRGNDQELMKAWPGLNFDNTRDYIMLGFGAHGRRLPENIMSLDGPSLHALMLERTSSWHPDLHKLFQLAEPSTCFPINIRTTERIRPWKSSNITLIGDSIHTMTPGLGVGANTALLDAQILAGNLVAAVEKDMDILPAVADYEKQMHSYAWDRVEKSLERFNADDAIYKPGLRGDLATMLMRGGLRMVNAIPPMKRKMAAAMTAERGQRD</sequence>
<gene>
    <name evidence="7" type="ORF">OIDMADRAFT_57847</name>
</gene>
<keyword evidence="8" id="KW-1185">Reference proteome</keyword>
<protein>
    <recommendedName>
        <fullName evidence="6">FAD-binding domain-containing protein</fullName>
    </recommendedName>
</protein>